<reference evidence="2 3" key="2">
    <citation type="submission" date="2018-11" db="EMBL/GenBank/DDBJ databases">
        <authorList>
            <consortium name="Pathogen Informatics"/>
        </authorList>
    </citation>
    <scope>NUCLEOTIDE SEQUENCE [LARGE SCALE GENOMIC DNA]</scope>
</reference>
<gene>
    <name evidence="2" type="ORF">GPUH_LOCUS942</name>
</gene>
<reference evidence="4" key="1">
    <citation type="submission" date="2016-06" db="UniProtKB">
        <authorList>
            <consortium name="WormBaseParasite"/>
        </authorList>
    </citation>
    <scope>IDENTIFICATION</scope>
</reference>
<keyword evidence="3" id="KW-1185">Reference proteome</keyword>
<protein>
    <submittedName>
        <fullName evidence="4">Similar to</fullName>
    </submittedName>
</protein>
<feature type="compositionally biased region" description="Basic and acidic residues" evidence="1">
    <location>
        <begin position="79"/>
        <end position="88"/>
    </location>
</feature>
<dbReference type="AlphaFoldDB" id="A0A183CWV1"/>
<evidence type="ECO:0000256" key="1">
    <source>
        <dbReference type="SAM" id="MobiDB-lite"/>
    </source>
</evidence>
<organism evidence="4">
    <name type="scientific">Gongylonema pulchrum</name>
    <dbReference type="NCBI Taxonomy" id="637853"/>
    <lineage>
        <taxon>Eukaryota</taxon>
        <taxon>Metazoa</taxon>
        <taxon>Ecdysozoa</taxon>
        <taxon>Nematoda</taxon>
        <taxon>Chromadorea</taxon>
        <taxon>Rhabditida</taxon>
        <taxon>Spirurina</taxon>
        <taxon>Spiruromorpha</taxon>
        <taxon>Spiruroidea</taxon>
        <taxon>Gongylonematidae</taxon>
        <taxon>Gongylonema</taxon>
    </lineage>
</organism>
<dbReference type="WBParaSite" id="GPUH_0000094201-mRNA-1">
    <property type="protein sequence ID" value="GPUH_0000094201-mRNA-1"/>
    <property type="gene ID" value="GPUH_0000094201"/>
</dbReference>
<dbReference type="Proteomes" id="UP000271098">
    <property type="component" value="Unassembled WGS sequence"/>
</dbReference>
<feature type="region of interest" description="Disordered" evidence="1">
    <location>
        <begin position="48"/>
        <end position="88"/>
    </location>
</feature>
<sequence>MSFLPSSFSQLSDEYLEQLTLSTPAPETFNLYELVEQISPRQLAEAWVGDSAAAEEPQSSVPPVDDEEQVLSATTNVPDTRDRHKHVEQISPTKLAEDWANEYLAAAGEKQSSAQLVGKEYGFPVSVVAPRTSNLHEQVGQISPTQLAEDWANEYLAAAAAEEQSSARPASSERGFPVSMTAPRTSSLYEHVEQVYPAQLAKDWADEYVATTQKAQTSGLPVGNEKWIKWAEEFSNLDLGNDDKDEVNMEEAGNTEIWYAIFAFETMLLMIWIQ</sequence>
<name>A0A183CWV1_9BILA</name>
<evidence type="ECO:0000313" key="4">
    <source>
        <dbReference type="WBParaSite" id="GPUH_0000094201-mRNA-1"/>
    </source>
</evidence>
<dbReference type="EMBL" id="UYRT01001008">
    <property type="protein sequence ID" value="VDK29083.1"/>
    <property type="molecule type" value="Genomic_DNA"/>
</dbReference>
<proteinExistence type="predicted"/>
<evidence type="ECO:0000313" key="2">
    <source>
        <dbReference type="EMBL" id="VDK29083.1"/>
    </source>
</evidence>
<accession>A0A183CWV1</accession>
<evidence type="ECO:0000313" key="3">
    <source>
        <dbReference type="Proteomes" id="UP000271098"/>
    </source>
</evidence>